<reference evidence="2 3" key="1">
    <citation type="submission" date="2020-10" db="EMBL/GenBank/DDBJ databases">
        <title>Sequencing the genomes of 1000 actinobacteria strains.</title>
        <authorList>
            <person name="Klenk H.-P."/>
        </authorList>
    </citation>
    <scope>NUCLEOTIDE SEQUENCE [LARGE SCALE GENOMIC DNA]</scope>
    <source>
        <strain evidence="2 3">DSM 46744</strain>
    </source>
</reference>
<feature type="transmembrane region" description="Helical" evidence="1">
    <location>
        <begin position="107"/>
        <end position="131"/>
    </location>
</feature>
<evidence type="ECO:0008006" key="4">
    <source>
        <dbReference type="Google" id="ProtNLM"/>
    </source>
</evidence>
<dbReference type="Proteomes" id="UP000627838">
    <property type="component" value="Unassembled WGS sequence"/>
</dbReference>
<keyword evidence="3" id="KW-1185">Reference proteome</keyword>
<dbReference type="RefSeq" id="WP_192759407.1">
    <property type="nucleotide sequence ID" value="NZ_JADBDZ010000001.1"/>
</dbReference>
<evidence type="ECO:0000256" key="1">
    <source>
        <dbReference type="SAM" id="Phobius"/>
    </source>
</evidence>
<sequence>MREAPRLSPSGLPWPPEWSMRPRFGRVRNVGFASLGGLLVGIVYATGMLDDDPFGGVAIALAGGALLLFPAVVGIGRRRGPVSLVARRVGGGRHRGVVFRVRWSYRIALPLMFAAFGVDPALLFLALRYYLEHPDDRPELGTREAVERIRAGRLLGQDDQVVPVRRS</sequence>
<accession>A0ABR9JQF2</accession>
<proteinExistence type="predicted"/>
<keyword evidence="1" id="KW-0472">Membrane</keyword>
<protein>
    <recommendedName>
        <fullName evidence="4">RDD family protein</fullName>
    </recommendedName>
</protein>
<comment type="caution">
    <text evidence="2">The sequence shown here is derived from an EMBL/GenBank/DDBJ whole genome shotgun (WGS) entry which is preliminary data.</text>
</comment>
<keyword evidence="1" id="KW-0812">Transmembrane</keyword>
<organism evidence="2 3">
    <name type="scientific">Actinomadura algeriensis</name>
    <dbReference type="NCBI Taxonomy" id="1679523"/>
    <lineage>
        <taxon>Bacteria</taxon>
        <taxon>Bacillati</taxon>
        <taxon>Actinomycetota</taxon>
        <taxon>Actinomycetes</taxon>
        <taxon>Streptosporangiales</taxon>
        <taxon>Thermomonosporaceae</taxon>
        <taxon>Actinomadura</taxon>
    </lineage>
</organism>
<feature type="transmembrane region" description="Helical" evidence="1">
    <location>
        <begin position="30"/>
        <end position="49"/>
    </location>
</feature>
<feature type="transmembrane region" description="Helical" evidence="1">
    <location>
        <begin position="55"/>
        <end position="75"/>
    </location>
</feature>
<name>A0ABR9JQF2_9ACTN</name>
<gene>
    <name evidence="2" type="ORF">H4W34_002590</name>
</gene>
<evidence type="ECO:0000313" key="2">
    <source>
        <dbReference type="EMBL" id="MBE1532757.1"/>
    </source>
</evidence>
<evidence type="ECO:0000313" key="3">
    <source>
        <dbReference type="Proteomes" id="UP000627838"/>
    </source>
</evidence>
<keyword evidence="1" id="KW-1133">Transmembrane helix</keyword>
<dbReference type="EMBL" id="JADBDZ010000001">
    <property type="protein sequence ID" value="MBE1532757.1"/>
    <property type="molecule type" value="Genomic_DNA"/>
</dbReference>